<dbReference type="SMART" id="SM00422">
    <property type="entry name" value="HTH_MERR"/>
    <property type="match status" value="1"/>
</dbReference>
<accession>A0A918MYR0</accession>
<dbReference type="InterPro" id="IPR047057">
    <property type="entry name" value="MerR_fam"/>
</dbReference>
<dbReference type="EMBL" id="BMYS01000013">
    <property type="protein sequence ID" value="GGW89161.1"/>
    <property type="molecule type" value="Genomic_DNA"/>
</dbReference>
<dbReference type="GO" id="GO:0003700">
    <property type="term" value="F:DNA-binding transcription factor activity"/>
    <property type="evidence" value="ECO:0007669"/>
    <property type="project" value="InterPro"/>
</dbReference>
<keyword evidence="1" id="KW-0238">DNA-binding</keyword>
<protein>
    <submittedName>
        <fullName evidence="4">MerR family transcriptional regulator</fullName>
    </submittedName>
</protein>
<dbReference type="CDD" id="cd04776">
    <property type="entry name" value="HTH_GnyR"/>
    <property type="match status" value="1"/>
</dbReference>
<dbReference type="PANTHER" id="PTHR30204">
    <property type="entry name" value="REDOX-CYCLING DRUG-SENSING TRANSCRIPTIONAL ACTIVATOR SOXR"/>
    <property type="match status" value="1"/>
</dbReference>
<organism evidence="4 5">
    <name type="scientific">Advenella faeciporci</name>
    <dbReference type="NCBI Taxonomy" id="797535"/>
    <lineage>
        <taxon>Bacteria</taxon>
        <taxon>Pseudomonadati</taxon>
        <taxon>Pseudomonadota</taxon>
        <taxon>Betaproteobacteria</taxon>
        <taxon>Burkholderiales</taxon>
        <taxon>Alcaligenaceae</taxon>
    </lineage>
</organism>
<reference evidence="4" key="2">
    <citation type="submission" date="2020-09" db="EMBL/GenBank/DDBJ databases">
        <authorList>
            <person name="Sun Q."/>
            <person name="Kim S."/>
        </authorList>
    </citation>
    <scope>NUCLEOTIDE SEQUENCE</scope>
    <source>
        <strain evidence="4">KCTC 23732</strain>
    </source>
</reference>
<gene>
    <name evidence="4" type="ORF">GCM10011450_19270</name>
</gene>
<dbReference type="SUPFAM" id="SSF46955">
    <property type="entry name" value="Putative DNA-binding domain"/>
    <property type="match status" value="1"/>
</dbReference>
<evidence type="ECO:0000256" key="2">
    <source>
        <dbReference type="SAM" id="Coils"/>
    </source>
</evidence>
<evidence type="ECO:0000313" key="5">
    <source>
        <dbReference type="Proteomes" id="UP000608345"/>
    </source>
</evidence>
<reference evidence="4" key="1">
    <citation type="journal article" date="2014" name="Int. J. Syst. Evol. Microbiol.">
        <title>Complete genome sequence of Corynebacterium casei LMG S-19264T (=DSM 44701T), isolated from a smear-ripened cheese.</title>
        <authorList>
            <consortium name="US DOE Joint Genome Institute (JGI-PGF)"/>
            <person name="Walter F."/>
            <person name="Albersmeier A."/>
            <person name="Kalinowski J."/>
            <person name="Ruckert C."/>
        </authorList>
    </citation>
    <scope>NUCLEOTIDE SEQUENCE</scope>
    <source>
        <strain evidence="4">KCTC 23732</strain>
    </source>
</reference>
<dbReference type="GO" id="GO:0003677">
    <property type="term" value="F:DNA binding"/>
    <property type="evidence" value="ECO:0007669"/>
    <property type="project" value="UniProtKB-KW"/>
</dbReference>
<keyword evidence="2" id="KW-0175">Coiled coil</keyword>
<name>A0A918MYR0_9BURK</name>
<dbReference type="AlphaFoldDB" id="A0A918MYR0"/>
<dbReference type="Pfam" id="PF13411">
    <property type="entry name" value="MerR_1"/>
    <property type="match status" value="1"/>
</dbReference>
<dbReference type="InterPro" id="IPR009061">
    <property type="entry name" value="DNA-bd_dom_put_sf"/>
</dbReference>
<dbReference type="PANTHER" id="PTHR30204:SF58">
    <property type="entry name" value="HTH-TYPE TRANSCRIPTIONAL REGULATOR YFMP"/>
    <property type="match status" value="1"/>
</dbReference>
<evidence type="ECO:0000256" key="1">
    <source>
        <dbReference type="ARBA" id="ARBA00023125"/>
    </source>
</evidence>
<feature type="domain" description="HTH merR-type" evidence="3">
    <location>
        <begin position="5"/>
        <end position="72"/>
    </location>
</feature>
<feature type="coiled-coil region" evidence="2">
    <location>
        <begin position="83"/>
        <end position="117"/>
    </location>
</feature>
<sequence>MTQRTWSISELAQEFNITPRTLRFYEDHGIINPRREGQKRIYTQKDKTRLKLALRGKRLGFQLADISSLIDMYDGPGSTAPQLKQYIAMLNRHKEQLESQKRDLEAILQEIHNQEEHCIGLLKKHEQSQC</sequence>
<proteinExistence type="predicted"/>
<dbReference type="Gene3D" id="1.10.1660.10">
    <property type="match status" value="1"/>
</dbReference>
<keyword evidence="5" id="KW-1185">Reference proteome</keyword>
<evidence type="ECO:0000313" key="4">
    <source>
        <dbReference type="EMBL" id="GGW89161.1"/>
    </source>
</evidence>
<comment type="caution">
    <text evidence="4">The sequence shown here is derived from an EMBL/GenBank/DDBJ whole genome shotgun (WGS) entry which is preliminary data.</text>
</comment>
<evidence type="ECO:0000259" key="3">
    <source>
        <dbReference type="PROSITE" id="PS50937"/>
    </source>
</evidence>
<dbReference type="InterPro" id="IPR000551">
    <property type="entry name" value="MerR-type_HTH_dom"/>
</dbReference>
<dbReference type="PROSITE" id="PS50937">
    <property type="entry name" value="HTH_MERR_2"/>
    <property type="match status" value="1"/>
</dbReference>
<dbReference type="Proteomes" id="UP000608345">
    <property type="component" value="Unassembled WGS sequence"/>
</dbReference>
<dbReference type="RefSeq" id="WP_189385274.1">
    <property type="nucleotide sequence ID" value="NZ_BAABFY010000017.1"/>
</dbReference>